<gene>
    <name evidence="2" type="ORF">AXF42_Ash008716</name>
</gene>
<organism evidence="2 3">
    <name type="scientific">Apostasia shenzhenica</name>
    <dbReference type="NCBI Taxonomy" id="1088818"/>
    <lineage>
        <taxon>Eukaryota</taxon>
        <taxon>Viridiplantae</taxon>
        <taxon>Streptophyta</taxon>
        <taxon>Embryophyta</taxon>
        <taxon>Tracheophyta</taxon>
        <taxon>Spermatophyta</taxon>
        <taxon>Magnoliopsida</taxon>
        <taxon>Liliopsida</taxon>
        <taxon>Asparagales</taxon>
        <taxon>Orchidaceae</taxon>
        <taxon>Apostasioideae</taxon>
        <taxon>Apostasia</taxon>
    </lineage>
</organism>
<dbReference type="AlphaFoldDB" id="A0A2I0B285"/>
<name>A0A2I0B285_9ASPA</name>
<accession>A0A2I0B285</accession>
<reference evidence="2 3" key="1">
    <citation type="journal article" date="2017" name="Nature">
        <title>The Apostasia genome and the evolution of orchids.</title>
        <authorList>
            <person name="Zhang G.Q."/>
            <person name="Liu K.W."/>
            <person name="Li Z."/>
            <person name="Lohaus R."/>
            <person name="Hsiao Y.Y."/>
            <person name="Niu S.C."/>
            <person name="Wang J.Y."/>
            <person name="Lin Y.C."/>
            <person name="Xu Q."/>
            <person name="Chen L.J."/>
            <person name="Yoshida K."/>
            <person name="Fujiwara S."/>
            <person name="Wang Z.W."/>
            <person name="Zhang Y.Q."/>
            <person name="Mitsuda N."/>
            <person name="Wang M."/>
            <person name="Liu G.H."/>
            <person name="Pecoraro L."/>
            <person name="Huang H.X."/>
            <person name="Xiao X.J."/>
            <person name="Lin M."/>
            <person name="Wu X.Y."/>
            <person name="Wu W.L."/>
            <person name="Chen Y.Y."/>
            <person name="Chang S.B."/>
            <person name="Sakamoto S."/>
            <person name="Ohme-Takagi M."/>
            <person name="Yagi M."/>
            <person name="Zeng S.J."/>
            <person name="Shen C.Y."/>
            <person name="Yeh C.M."/>
            <person name="Luo Y.B."/>
            <person name="Tsai W.C."/>
            <person name="Van de Peer Y."/>
            <person name="Liu Z.J."/>
        </authorList>
    </citation>
    <scope>NUCLEOTIDE SEQUENCE [LARGE SCALE GENOMIC DNA]</scope>
    <source>
        <strain evidence="3">cv. Shenzhen</strain>
        <tissue evidence="2">Stem</tissue>
    </source>
</reference>
<dbReference type="PANTHER" id="PTHR35286">
    <property type="entry name" value="EXPRESSED PROTEIN"/>
    <property type="match status" value="1"/>
</dbReference>
<dbReference type="Proteomes" id="UP000236161">
    <property type="component" value="Unassembled WGS sequence"/>
</dbReference>
<proteinExistence type="predicted"/>
<sequence length="220" mass="24473">MANKPYSFPPSSPIDHLLVQSLMSRLQLRPHSPSSDAPHNSLLREIFPQLSEDAFSASDDDLIDSDFDSSDLSDGSRRRRAIAMEEAKLEKEIIRIVRSGNAEEVLKANSGQSVSVGEHNVCIGVHEETGGHYRVWEWHGHIMMFDEEEGFSAEYVYGNYFERLQDKKVGTNEENEGEEEDQRSGSSGLKDLIGNFEDTSSNGKGRVLHRNSLGSGSSAK</sequence>
<protein>
    <submittedName>
        <fullName evidence="2">Uncharacterized protein</fullName>
    </submittedName>
</protein>
<dbReference type="STRING" id="1088818.A0A2I0B285"/>
<evidence type="ECO:0000313" key="2">
    <source>
        <dbReference type="EMBL" id="PKA61884.1"/>
    </source>
</evidence>
<dbReference type="EMBL" id="KZ451923">
    <property type="protein sequence ID" value="PKA61884.1"/>
    <property type="molecule type" value="Genomic_DNA"/>
</dbReference>
<evidence type="ECO:0000256" key="1">
    <source>
        <dbReference type="SAM" id="MobiDB-lite"/>
    </source>
</evidence>
<evidence type="ECO:0000313" key="3">
    <source>
        <dbReference type="Proteomes" id="UP000236161"/>
    </source>
</evidence>
<dbReference type="PANTHER" id="PTHR35286:SF1">
    <property type="entry name" value="EXPRESSED PROTEIN"/>
    <property type="match status" value="1"/>
</dbReference>
<feature type="region of interest" description="Disordered" evidence="1">
    <location>
        <begin position="170"/>
        <end position="220"/>
    </location>
</feature>
<dbReference type="OrthoDB" id="1904011at2759"/>
<keyword evidence="3" id="KW-1185">Reference proteome</keyword>